<dbReference type="InterPro" id="IPR011701">
    <property type="entry name" value="MFS"/>
</dbReference>
<dbReference type="Pfam" id="PF07690">
    <property type="entry name" value="MFS_1"/>
    <property type="match status" value="1"/>
</dbReference>
<feature type="transmembrane region" description="Helical" evidence="5">
    <location>
        <begin position="226"/>
        <end position="244"/>
    </location>
</feature>
<feature type="transmembrane region" description="Helical" evidence="5">
    <location>
        <begin position="398"/>
        <end position="421"/>
    </location>
</feature>
<dbReference type="Proteomes" id="UP000783686">
    <property type="component" value="Unassembled WGS sequence"/>
</dbReference>
<organism evidence="7 8">
    <name type="scientific">Bursaphelenchus okinawaensis</name>
    <dbReference type="NCBI Taxonomy" id="465554"/>
    <lineage>
        <taxon>Eukaryota</taxon>
        <taxon>Metazoa</taxon>
        <taxon>Ecdysozoa</taxon>
        <taxon>Nematoda</taxon>
        <taxon>Chromadorea</taxon>
        <taxon>Rhabditida</taxon>
        <taxon>Tylenchina</taxon>
        <taxon>Tylenchomorpha</taxon>
        <taxon>Aphelenchoidea</taxon>
        <taxon>Aphelenchoididae</taxon>
        <taxon>Bursaphelenchus</taxon>
    </lineage>
</organism>
<evidence type="ECO:0000256" key="3">
    <source>
        <dbReference type="ARBA" id="ARBA00022989"/>
    </source>
</evidence>
<dbReference type="InterPro" id="IPR036259">
    <property type="entry name" value="MFS_trans_sf"/>
</dbReference>
<comment type="subcellular location">
    <subcellularLocation>
        <location evidence="1">Membrane</location>
        <topology evidence="1">Multi-pass membrane protein</topology>
    </subcellularLocation>
</comment>
<reference evidence="7" key="1">
    <citation type="submission" date="2020-09" db="EMBL/GenBank/DDBJ databases">
        <authorList>
            <person name="Kikuchi T."/>
        </authorList>
    </citation>
    <scope>NUCLEOTIDE SEQUENCE</scope>
    <source>
        <strain evidence="7">SH1</strain>
    </source>
</reference>
<dbReference type="Gene3D" id="1.20.1250.20">
    <property type="entry name" value="MFS general substrate transporter like domains"/>
    <property type="match status" value="1"/>
</dbReference>
<keyword evidence="3 5" id="KW-1133">Transmembrane helix</keyword>
<sequence length="504" mass="55889">MADETKNNEVTSKLLENELVASFQKPPEEECGKEEKLTSDSVLNSYGNTNPYQLWVFVAMGFCWFWTAFPAMIITFSVGDICLDANNCTITKGSIIEEFNLVGADSYKAEMSLTISTIGNLFGSTILSNVSDRKGRRPVLITSLFLLGFLGVLSAFSPNIYVFAIFRIFQGVFSSGVGTTNWVLSYESASMGLRSYAALIFGLIWVAGYVLVAPLCYFLPYWRHQVLFGSLPCALAAILYYFTVPESFHFAVSNNRKKAVLNWYCKMNSTSKVKRDVDEVDELIASHVGSKSSTKEDDSSTGLFGALIQKKSLLLYLIVLSYVWSSDSFVYSGLYLISTTLGGNKYWNFVLTGLAEIPSYLVSPYLLQKMGRRYFVSFTHLLTTLCFIGVIFIDHERSSFICWLIGKFAISCAYTAIFVYASEVFPTVYRSGCIGICMFISCFGGAASGSVRSMNVISPNLPNFFFAGAALLASGLTLLLPETRGKQLPDNTEEVLQLKEDEEN</sequence>
<keyword evidence="8" id="KW-1185">Reference proteome</keyword>
<evidence type="ECO:0000256" key="2">
    <source>
        <dbReference type="ARBA" id="ARBA00022692"/>
    </source>
</evidence>
<evidence type="ECO:0000256" key="1">
    <source>
        <dbReference type="ARBA" id="ARBA00004141"/>
    </source>
</evidence>
<feature type="domain" description="Major facilitator superfamily (MFS) profile" evidence="6">
    <location>
        <begin position="56"/>
        <end position="486"/>
    </location>
</feature>
<keyword evidence="4 5" id="KW-0472">Membrane</keyword>
<dbReference type="PROSITE" id="PS50850">
    <property type="entry name" value="MFS"/>
    <property type="match status" value="1"/>
</dbReference>
<gene>
    <name evidence="7" type="ORF">BOKJ2_LOCUS9940</name>
</gene>
<evidence type="ECO:0000256" key="5">
    <source>
        <dbReference type="SAM" id="Phobius"/>
    </source>
</evidence>
<evidence type="ECO:0000313" key="7">
    <source>
        <dbReference type="EMBL" id="CAD5223031.1"/>
    </source>
</evidence>
<feature type="transmembrane region" description="Helical" evidence="5">
    <location>
        <begin position="313"/>
        <end position="334"/>
    </location>
</feature>
<feature type="transmembrane region" description="Helical" evidence="5">
    <location>
        <begin position="428"/>
        <end position="449"/>
    </location>
</feature>
<name>A0A811L7B8_9BILA</name>
<feature type="transmembrane region" description="Helical" evidence="5">
    <location>
        <begin position="196"/>
        <end position="220"/>
    </location>
</feature>
<feature type="transmembrane region" description="Helical" evidence="5">
    <location>
        <begin position="346"/>
        <end position="367"/>
    </location>
</feature>
<dbReference type="SUPFAM" id="SSF103473">
    <property type="entry name" value="MFS general substrate transporter"/>
    <property type="match status" value="1"/>
</dbReference>
<dbReference type="InterPro" id="IPR020846">
    <property type="entry name" value="MFS_dom"/>
</dbReference>
<protein>
    <recommendedName>
        <fullName evidence="6">Major facilitator superfamily (MFS) profile domain-containing protein</fullName>
    </recommendedName>
</protein>
<dbReference type="EMBL" id="CAJFDH010000005">
    <property type="protein sequence ID" value="CAD5223031.1"/>
    <property type="molecule type" value="Genomic_DNA"/>
</dbReference>
<feature type="transmembrane region" description="Helical" evidence="5">
    <location>
        <begin position="52"/>
        <end position="74"/>
    </location>
</feature>
<dbReference type="EMBL" id="CAJFCW020000005">
    <property type="protein sequence ID" value="CAG9117175.1"/>
    <property type="molecule type" value="Genomic_DNA"/>
</dbReference>
<feature type="transmembrane region" description="Helical" evidence="5">
    <location>
        <begin position="461"/>
        <end position="480"/>
    </location>
</feature>
<feature type="transmembrane region" description="Helical" evidence="5">
    <location>
        <begin position="374"/>
        <end position="392"/>
    </location>
</feature>
<evidence type="ECO:0000259" key="6">
    <source>
        <dbReference type="PROSITE" id="PS50850"/>
    </source>
</evidence>
<dbReference type="GO" id="GO:0022857">
    <property type="term" value="F:transmembrane transporter activity"/>
    <property type="evidence" value="ECO:0007669"/>
    <property type="project" value="InterPro"/>
</dbReference>
<dbReference type="OrthoDB" id="5141738at2759"/>
<dbReference type="AlphaFoldDB" id="A0A811L7B8"/>
<evidence type="ECO:0000256" key="4">
    <source>
        <dbReference type="ARBA" id="ARBA00023136"/>
    </source>
</evidence>
<dbReference type="PANTHER" id="PTHR24064">
    <property type="entry name" value="SOLUTE CARRIER FAMILY 22 MEMBER"/>
    <property type="match status" value="1"/>
</dbReference>
<proteinExistence type="predicted"/>
<accession>A0A811L7B8</accession>
<feature type="transmembrane region" description="Helical" evidence="5">
    <location>
        <begin position="139"/>
        <end position="156"/>
    </location>
</feature>
<dbReference type="Proteomes" id="UP000614601">
    <property type="component" value="Unassembled WGS sequence"/>
</dbReference>
<dbReference type="GO" id="GO:0016020">
    <property type="term" value="C:membrane"/>
    <property type="evidence" value="ECO:0007669"/>
    <property type="project" value="UniProtKB-SubCell"/>
</dbReference>
<keyword evidence="2 5" id="KW-0812">Transmembrane</keyword>
<comment type="caution">
    <text evidence="7">The sequence shown here is derived from an EMBL/GenBank/DDBJ whole genome shotgun (WGS) entry which is preliminary data.</text>
</comment>
<evidence type="ECO:0000313" key="8">
    <source>
        <dbReference type="Proteomes" id="UP000614601"/>
    </source>
</evidence>